<evidence type="ECO:0000256" key="1">
    <source>
        <dbReference type="ARBA" id="ARBA00022574"/>
    </source>
</evidence>
<comment type="caution">
    <text evidence="4">The sequence shown here is derived from an EMBL/GenBank/DDBJ whole genome shotgun (WGS) entry which is preliminary data.</text>
</comment>
<feature type="repeat" description="WD" evidence="3">
    <location>
        <begin position="462"/>
        <end position="503"/>
    </location>
</feature>
<feature type="repeat" description="WD" evidence="3">
    <location>
        <begin position="238"/>
        <end position="275"/>
    </location>
</feature>
<dbReference type="PROSITE" id="PS00678">
    <property type="entry name" value="WD_REPEATS_1"/>
    <property type="match status" value="4"/>
</dbReference>
<feature type="non-terminal residue" evidence="4">
    <location>
        <position position="1"/>
    </location>
</feature>
<evidence type="ECO:0000256" key="2">
    <source>
        <dbReference type="ARBA" id="ARBA00022737"/>
    </source>
</evidence>
<protein>
    <submittedName>
        <fullName evidence="4">Uncharacterized protein</fullName>
    </submittedName>
</protein>
<dbReference type="InterPro" id="IPR001680">
    <property type="entry name" value="WD40_rpt"/>
</dbReference>
<organism evidence="4 5">
    <name type="scientific">Rhizoctonia solani</name>
    <dbReference type="NCBI Taxonomy" id="456999"/>
    <lineage>
        <taxon>Eukaryota</taxon>
        <taxon>Fungi</taxon>
        <taxon>Dikarya</taxon>
        <taxon>Basidiomycota</taxon>
        <taxon>Agaricomycotina</taxon>
        <taxon>Agaricomycetes</taxon>
        <taxon>Cantharellales</taxon>
        <taxon>Ceratobasidiaceae</taxon>
        <taxon>Rhizoctonia</taxon>
    </lineage>
</organism>
<dbReference type="CDD" id="cd00200">
    <property type="entry name" value="WD40"/>
    <property type="match status" value="1"/>
</dbReference>
<evidence type="ECO:0000313" key="4">
    <source>
        <dbReference type="EMBL" id="CAE6433044.1"/>
    </source>
</evidence>
<dbReference type="InterPro" id="IPR015943">
    <property type="entry name" value="WD40/YVTN_repeat-like_dom_sf"/>
</dbReference>
<dbReference type="PRINTS" id="PR00320">
    <property type="entry name" value="GPROTEINBRPT"/>
</dbReference>
<dbReference type="SUPFAM" id="SSF50978">
    <property type="entry name" value="WD40 repeat-like"/>
    <property type="match status" value="2"/>
</dbReference>
<dbReference type="InterPro" id="IPR020472">
    <property type="entry name" value="WD40_PAC1"/>
</dbReference>
<keyword evidence="2" id="KW-0677">Repeat</keyword>
<accession>A0A8H2XQP7</accession>
<dbReference type="PANTHER" id="PTHR19848:SF8">
    <property type="entry name" value="F-BOX AND WD REPEAT DOMAIN CONTAINING 7"/>
    <property type="match status" value="1"/>
</dbReference>
<feature type="repeat" description="WD" evidence="3">
    <location>
        <begin position="66"/>
        <end position="107"/>
    </location>
</feature>
<dbReference type="InterPro" id="IPR019775">
    <property type="entry name" value="WD40_repeat_CS"/>
</dbReference>
<evidence type="ECO:0000256" key="3">
    <source>
        <dbReference type="PROSITE-ProRule" id="PRU00221"/>
    </source>
</evidence>
<dbReference type="AlphaFoldDB" id="A0A8H2XQP7"/>
<dbReference type="Pfam" id="PF00400">
    <property type="entry name" value="WD40"/>
    <property type="match status" value="10"/>
</dbReference>
<sequence length="729" mass="78158">HYRKRTQGLANVSITQQDDDLLAVWNAPSAIYSIAISPGGDLIVAGIENGSIHIYDIHTGAVIVAFQGHTADVNSVSFSPDRTLVASGSDDKTVIIWDTHTGNIATGPLRKHTGIIWSVAFSPDGKRIVSGSGDRTVIVWDTYSGGIVFGPLQGHSGPVYSVAFSSDARLIASGSHDKTVRLWDAFTGIAVAKPLRSHTRSVNRIAFSPDGSQVASCSNDRTIRIWNVQTGSTVGNPFKGHKGEIQAIAFSPDGTQIVSGGGSTDRSIILWDIHTASIHPGSIHPGSIHRHADWVRSVLFSPDGTRIVSCSSDRTIRIWDVRTSEKDLARNTASQISVGPLAFSPDCSHFVSSSPSGAFVISELHTGTTISHTFEEKPDPKAIGSIAPSSQGLYLAVSISDFTVQIWNVLTGVMITQPLKGHNNSVKCLSFSPNGTHFCSGSDDSTIIVWSIEAGSISGQLYHGHTGPACSVVYSPDGARIASAAADSTIRVRDSVTGMSLHVLSGNMDPVEIESVAFSHDGKYIVSGNSDGSIRKWDLGVFDESVILKQISRVYYVGVSPCSNQIIAASYDTIYIIDAQTTNIIFELSVTRSERFYWVGSPTGGSEIISVSNPVKAGLEESPVDSLPKDANIIRIWRAGAQLDLEGSSSYTPYWSSEPDGRILSSQGFVIWVPPDLLQYLSLGSKSCYFNSFVMSTDGIIDIGHKDLCIGDRWAECYVYPGCVGKLET</sequence>
<dbReference type="PROSITE" id="PS50294">
    <property type="entry name" value="WD_REPEATS_REGION"/>
    <property type="match status" value="9"/>
</dbReference>
<reference evidence="4" key="1">
    <citation type="submission" date="2021-01" db="EMBL/GenBank/DDBJ databases">
        <authorList>
            <person name="Kaushik A."/>
        </authorList>
    </citation>
    <scope>NUCLEOTIDE SEQUENCE</scope>
    <source>
        <strain evidence="4">AG2-2IIIB</strain>
    </source>
</reference>
<name>A0A8H2XQP7_9AGAM</name>
<dbReference type="Proteomes" id="UP000663843">
    <property type="component" value="Unassembled WGS sequence"/>
</dbReference>
<keyword evidence="1 3" id="KW-0853">WD repeat</keyword>
<feature type="repeat" description="WD" evidence="3">
    <location>
        <begin position="195"/>
        <end position="236"/>
    </location>
</feature>
<dbReference type="SMART" id="SM00320">
    <property type="entry name" value="WD40"/>
    <property type="match status" value="13"/>
</dbReference>
<feature type="repeat" description="WD" evidence="3">
    <location>
        <begin position="513"/>
        <end position="539"/>
    </location>
</feature>
<dbReference type="EMBL" id="CAJMWT010002107">
    <property type="protein sequence ID" value="CAE6433044.1"/>
    <property type="molecule type" value="Genomic_DNA"/>
</dbReference>
<feature type="repeat" description="WD" evidence="3">
    <location>
        <begin position="419"/>
        <end position="460"/>
    </location>
</feature>
<dbReference type="Gene3D" id="2.130.10.10">
    <property type="entry name" value="YVTN repeat-like/Quinoprotein amine dehydrogenase"/>
    <property type="match status" value="5"/>
</dbReference>
<dbReference type="PROSITE" id="PS50082">
    <property type="entry name" value="WD_REPEATS_2"/>
    <property type="match status" value="9"/>
</dbReference>
<dbReference type="PANTHER" id="PTHR19848">
    <property type="entry name" value="WD40 REPEAT PROTEIN"/>
    <property type="match status" value="1"/>
</dbReference>
<feature type="repeat" description="WD" evidence="3">
    <location>
        <begin position="152"/>
        <end position="193"/>
    </location>
</feature>
<evidence type="ECO:0000313" key="5">
    <source>
        <dbReference type="Proteomes" id="UP000663843"/>
    </source>
</evidence>
<feature type="repeat" description="WD" evidence="3">
    <location>
        <begin position="288"/>
        <end position="329"/>
    </location>
</feature>
<dbReference type="InterPro" id="IPR036322">
    <property type="entry name" value="WD40_repeat_dom_sf"/>
</dbReference>
<proteinExistence type="predicted"/>
<feature type="repeat" description="WD" evidence="3">
    <location>
        <begin position="109"/>
        <end position="141"/>
    </location>
</feature>
<gene>
    <name evidence="4" type="ORF">RDB_LOCUS66417</name>
</gene>